<dbReference type="EMBL" id="ACZK01000023">
    <property type="protein sequence ID" value="EHG22576.1"/>
    <property type="molecule type" value="Genomic_DNA"/>
</dbReference>
<protein>
    <recommendedName>
        <fullName evidence="1">Fibronectin type-III domain-containing protein</fullName>
    </recommendedName>
</protein>
<dbReference type="STRING" id="679199.HMPREF9332_01381"/>
<name>G5GCT0_9BACT</name>
<dbReference type="Pfam" id="PF14339">
    <property type="entry name" value="DUF4394"/>
    <property type="match status" value="1"/>
</dbReference>
<dbReference type="SMART" id="SM00060">
    <property type="entry name" value="FN3"/>
    <property type="match status" value="3"/>
</dbReference>
<dbReference type="InterPro" id="IPR013783">
    <property type="entry name" value="Ig-like_fold"/>
</dbReference>
<evidence type="ECO:0000313" key="2">
    <source>
        <dbReference type="EMBL" id="EHG22576.1"/>
    </source>
</evidence>
<keyword evidence="3" id="KW-1185">Reference proteome</keyword>
<dbReference type="NCBIfam" id="NF038128">
    <property type="entry name" value="choice_anch_J"/>
    <property type="match status" value="1"/>
</dbReference>
<dbReference type="InterPro" id="IPR036116">
    <property type="entry name" value="FN3_sf"/>
</dbReference>
<dbReference type="OrthoDB" id="1086190at2"/>
<evidence type="ECO:0000313" key="3">
    <source>
        <dbReference type="Proteomes" id="UP000015993"/>
    </source>
</evidence>
<feature type="domain" description="Fibronectin type-III" evidence="1">
    <location>
        <begin position="396"/>
        <end position="481"/>
    </location>
</feature>
<reference evidence="2 3" key="1">
    <citation type="submission" date="2011-08" db="EMBL/GenBank/DDBJ databases">
        <title>The Genome Sequence of Prevotella sp. oral taxon 302 str. F0323.</title>
        <authorList>
            <consortium name="The Broad Institute Genome Sequencing Platform"/>
            <person name="Earl A."/>
            <person name="Ward D."/>
            <person name="Feldgarden M."/>
            <person name="Gevers D."/>
            <person name="Izard J."/>
            <person name="Blanton J.M."/>
            <person name="Baranova O.V."/>
            <person name="Tanner A.C."/>
            <person name="Dewhirst F.E."/>
            <person name="Young S.K."/>
            <person name="Zeng Q."/>
            <person name="Gargeya S."/>
            <person name="Fitzgerald M."/>
            <person name="Haas B."/>
            <person name="Abouelleil A."/>
            <person name="Alvarado L."/>
            <person name="Arachchi H.M."/>
            <person name="Berlin A."/>
            <person name="Brown A."/>
            <person name="Chapman S.B."/>
            <person name="Chen Z."/>
            <person name="Dunbar C."/>
            <person name="Freedman E."/>
            <person name="Gearin G."/>
            <person name="Gellesch M."/>
            <person name="Goldberg J."/>
            <person name="Griggs A."/>
            <person name="Gujja S."/>
            <person name="Heiman D."/>
            <person name="Howarth C."/>
            <person name="Larson L."/>
            <person name="Lui A."/>
            <person name="MacDonald P.J.P."/>
            <person name="Montmayeur A."/>
            <person name="Murphy C."/>
            <person name="Neiman D."/>
            <person name="Pearson M."/>
            <person name="Priest M."/>
            <person name="Roberts A."/>
            <person name="Saif S."/>
            <person name="Shea T."/>
            <person name="Shenoy N."/>
            <person name="Sisk P."/>
            <person name="Stolte C."/>
            <person name="Sykes S."/>
            <person name="Wortman J."/>
            <person name="Nusbaum C."/>
            <person name="Birren B."/>
        </authorList>
    </citation>
    <scope>NUCLEOTIDE SEQUENCE [LARGE SCALE GENOMIC DNA]</scope>
    <source>
        <strain evidence="2 3">F0323</strain>
    </source>
</reference>
<evidence type="ECO:0000259" key="1">
    <source>
        <dbReference type="SMART" id="SM00060"/>
    </source>
</evidence>
<dbReference type="PATRIC" id="fig|679199.3.peg.1534"/>
<dbReference type="SUPFAM" id="SSF49265">
    <property type="entry name" value="Fibronectin type III"/>
    <property type="match status" value="1"/>
</dbReference>
<dbReference type="Gene3D" id="2.60.120.200">
    <property type="match status" value="2"/>
</dbReference>
<dbReference type="CDD" id="cd00063">
    <property type="entry name" value="FN3"/>
    <property type="match status" value="1"/>
</dbReference>
<dbReference type="RefSeq" id="WP_009347859.1">
    <property type="nucleotide sequence ID" value="NZ_JH376831.1"/>
</dbReference>
<dbReference type="SUPFAM" id="SSF63825">
    <property type="entry name" value="YWTD domain"/>
    <property type="match status" value="1"/>
</dbReference>
<gene>
    <name evidence="2" type="ORF">HMPREF9332_01381</name>
</gene>
<organism evidence="2 3">
    <name type="scientific">Alloprevotella rava F0323</name>
    <dbReference type="NCBI Taxonomy" id="679199"/>
    <lineage>
        <taxon>Bacteria</taxon>
        <taxon>Pseudomonadati</taxon>
        <taxon>Bacteroidota</taxon>
        <taxon>Bacteroidia</taxon>
        <taxon>Bacteroidales</taxon>
        <taxon>Prevotellaceae</taxon>
        <taxon>Alloprevotella</taxon>
    </lineage>
</organism>
<sequence length="1076" mass="117299">MSVKNLLFAVITCSILWLLPMSLTATDPYKLPSVKNLKLNGLMTYDNHKDGNIFGLYSYSVSNPSERKLITLMPFVAPNGGAVYHNGKFYMFQSNVEYGYVMSASYSTYDATTGSLLKTKNMSKEDAHTVYMNTATTAAVNPTTGDVYACSYSYHAATKSLSYVLSKWDLEGMSKDSIASLERGMRVMAVAPDGILYGITMRVQNGEEKGGMLVKINTQTGELTSVGKTGVDLDYFQSAVIDKNTGIFYWFGVDTQQQTKLYTVDLTTGKATSIGELPGADQVLAAYVPDPAAVDGAPSPASGLQAKFTDGSLEGAVSFDTPSETYDGKELTGDLTYEIVANGTIVASGNAQANAHMEVPVVVAASGSYLLQVVLKNAIGESPKIDTKLYIGQDTPKAVSNLKASREGNTNTVSWAVPTETVNGGYMNPENVTYRIERTPGDTVLETAFLGTKYTEDLTAEYITAYKYIVTPCNGEMRGTSTTSNAVKVGESLKLPFTEDFSDKNSFDFFDVINVNHDANKWDYHDGTARYRGSFTKVADDWLVLSPIKMKKGYSYDLSYDVAGSSNRYTQKLTLMMGNQPTPEAMTTIVRNLTEYKTRSFQTEKVCVKPEADGVYYIGFHVTSESSQGNLLIDNIKVSIGKSTAVPGSVQNLKVTAAPLGELKASLIFTSPTLTAEKESLEDLTKFVILRNGEKVGEIQATGVAEQKYNYTDESVPNGKNIYTVFACNSAGVSAGVNDTVYVGLDVPKAPTRLVFKDNNDATGHLTWAAAEDKGENNGYVNPSEVTYIIMNEEGSIIAQDVKGTEYYLTGLYHGTPQKTAKFMVQAKNTIGVSAVTTINDFLLGLPFVAPYKEGFDNAKYQNGPWISNTIIGKSYNGRWTPRPDQDYDGNGGSADFQGYEKGATARLSSPKIDISLMEQPHLSLWYLFKNELCTSLKLQVSIDGGEWQDVADLTPQQNKNIATLSEEESLTPTESWREAVFSLVSYKSKNVRIGLLAQCIKPFNFAYVDQISVYDASTTVITQSPIDLEENQGIIVALNGRIVKSGNFNQLEIRSLPAGIYLIKTASGIRKIVVP</sequence>
<dbReference type="Gene3D" id="2.60.40.10">
    <property type="entry name" value="Immunoglobulins"/>
    <property type="match status" value="1"/>
</dbReference>
<dbReference type="HOGENOM" id="CLU_286787_0_0_10"/>
<accession>G5GCT0</accession>
<proteinExistence type="predicted"/>
<dbReference type="eggNOG" id="COG1572">
    <property type="taxonomic scope" value="Bacteria"/>
</dbReference>
<dbReference type="AlphaFoldDB" id="G5GCT0"/>
<dbReference type="Proteomes" id="UP000015993">
    <property type="component" value="Unassembled WGS sequence"/>
</dbReference>
<feature type="domain" description="Fibronectin type-III" evidence="1">
    <location>
        <begin position="647"/>
        <end position="734"/>
    </location>
</feature>
<dbReference type="InterPro" id="IPR025507">
    <property type="entry name" value="DUF4394"/>
</dbReference>
<dbReference type="InterPro" id="IPR003961">
    <property type="entry name" value="FN3_dom"/>
</dbReference>
<comment type="caution">
    <text evidence="2">The sequence shown here is derived from an EMBL/GenBank/DDBJ whole genome shotgun (WGS) entry which is preliminary data.</text>
</comment>
<feature type="domain" description="Fibronectin type-III" evidence="1">
    <location>
        <begin position="748"/>
        <end position="834"/>
    </location>
</feature>